<sequence>MEFFTAPPPLEREPFEERALPAWVGPPTGILGAISPIERMLFEGDALVIALVSGTVFPEGVKIAVQIGARRTEGMDEDTWRTRHELLMHGNHHPFARHGASLDDEVLRFGVRFSDGSKATTVDRRAESGGEWPPPRPDGPILQYSGGGGSSRNNNDFASSGWSMWLWPLPPPEPFEFAVEWPAFGVPLIFTEIDGAPINAAAARARPFWP</sequence>
<proteinExistence type="predicted"/>
<comment type="caution">
    <text evidence="2">The sequence shown here is derived from an EMBL/GenBank/DDBJ whole genome shotgun (WGS) entry which is preliminary data.</text>
</comment>
<evidence type="ECO:0000313" key="2">
    <source>
        <dbReference type="EMBL" id="MFC6081107.1"/>
    </source>
</evidence>
<feature type="region of interest" description="Disordered" evidence="1">
    <location>
        <begin position="120"/>
        <end position="153"/>
    </location>
</feature>
<keyword evidence="3" id="KW-1185">Reference proteome</keyword>
<dbReference type="EMBL" id="JBHSRF010000007">
    <property type="protein sequence ID" value="MFC6081107.1"/>
    <property type="molecule type" value="Genomic_DNA"/>
</dbReference>
<accession>A0ABW1NE89</accession>
<evidence type="ECO:0000313" key="3">
    <source>
        <dbReference type="Proteomes" id="UP001596137"/>
    </source>
</evidence>
<gene>
    <name evidence="2" type="ORF">ACFP1K_08030</name>
</gene>
<protein>
    <submittedName>
        <fullName evidence="2">Uncharacterized protein</fullName>
    </submittedName>
</protein>
<reference evidence="3" key="1">
    <citation type="journal article" date="2019" name="Int. J. Syst. Evol. Microbiol.">
        <title>The Global Catalogue of Microorganisms (GCM) 10K type strain sequencing project: providing services to taxonomists for standard genome sequencing and annotation.</title>
        <authorList>
            <consortium name="The Broad Institute Genomics Platform"/>
            <consortium name="The Broad Institute Genome Sequencing Center for Infectious Disease"/>
            <person name="Wu L."/>
            <person name="Ma J."/>
        </authorList>
    </citation>
    <scope>NUCLEOTIDE SEQUENCE [LARGE SCALE GENOMIC DNA]</scope>
    <source>
        <strain evidence="3">JCM 30346</strain>
    </source>
</reference>
<name>A0ABW1NE89_9ACTN</name>
<dbReference type="RefSeq" id="WP_380748579.1">
    <property type="nucleotide sequence ID" value="NZ_JBHSRF010000007.1"/>
</dbReference>
<dbReference type="Proteomes" id="UP001596137">
    <property type="component" value="Unassembled WGS sequence"/>
</dbReference>
<organism evidence="2 3">
    <name type="scientific">Sphaerisporangium aureirubrum</name>
    <dbReference type="NCBI Taxonomy" id="1544736"/>
    <lineage>
        <taxon>Bacteria</taxon>
        <taxon>Bacillati</taxon>
        <taxon>Actinomycetota</taxon>
        <taxon>Actinomycetes</taxon>
        <taxon>Streptosporangiales</taxon>
        <taxon>Streptosporangiaceae</taxon>
        <taxon>Sphaerisporangium</taxon>
    </lineage>
</organism>
<evidence type="ECO:0000256" key="1">
    <source>
        <dbReference type="SAM" id="MobiDB-lite"/>
    </source>
</evidence>